<accession>X6LJT5</accession>
<keyword evidence="1" id="KW-0472">Membrane</keyword>
<sequence>ALISQIHEHINQTKNLQVHFQHNFSFYSFLIFKPDNLRYFVKVHLLISFLNVFNWYSIFLIYISIIVYQIYIQIISNNKKKATNIPDKSVITVIEFYEPFLKTFKLLGKKANEIIDNVPIALCVCIMTTSILFLSIFFFWTKSIYLRESIIIILNLFLYLELKLNVVLLIVRVLQFSFFQCIRCVKQFLKLHIDCLMSNIHANFDIQRNNCTLFFFNKIIYLFEILQVFVDLLRVI</sequence>
<feature type="transmembrane region" description="Helical" evidence="1">
    <location>
        <begin position="152"/>
        <end position="174"/>
    </location>
</feature>
<evidence type="ECO:0000313" key="2">
    <source>
        <dbReference type="EMBL" id="ETO02228.1"/>
    </source>
</evidence>
<dbReference type="EMBL" id="ASPP01036387">
    <property type="protein sequence ID" value="ETO02228.1"/>
    <property type="molecule type" value="Genomic_DNA"/>
</dbReference>
<evidence type="ECO:0000313" key="3">
    <source>
        <dbReference type="Proteomes" id="UP000023152"/>
    </source>
</evidence>
<gene>
    <name evidence="2" type="ORF">RFI_35208</name>
</gene>
<feature type="transmembrane region" description="Helical" evidence="1">
    <location>
        <begin position="53"/>
        <end position="71"/>
    </location>
</feature>
<proteinExistence type="predicted"/>
<comment type="caution">
    <text evidence="2">The sequence shown here is derived from an EMBL/GenBank/DDBJ whole genome shotgun (WGS) entry which is preliminary data.</text>
</comment>
<keyword evidence="3" id="KW-1185">Reference proteome</keyword>
<reference evidence="2 3" key="1">
    <citation type="journal article" date="2013" name="Curr. Biol.">
        <title>The Genome of the Foraminiferan Reticulomyxa filosa.</title>
        <authorList>
            <person name="Glockner G."/>
            <person name="Hulsmann N."/>
            <person name="Schleicher M."/>
            <person name="Noegel A.A."/>
            <person name="Eichinger L."/>
            <person name="Gallinger C."/>
            <person name="Pawlowski J."/>
            <person name="Sierra R."/>
            <person name="Euteneuer U."/>
            <person name="Pillet L."/>
            <person name="Moustafa A."/>
            <person name="Platzer M."/>
            <person name="Groth M."/>
            <person name="Szafranski K."/>
            <person name="Schliwa M."/>
        </authorList>
    </citation>
    <scope>NUCLEOTIDE SEQUENCE [LARGE SCALE GENOMIC DNA]</scope>
</reference>
<dbReference type="Proteomes" id="UP000023152">
    <property type="component" value="Unassembled WGS sequence"/>
</dbReference>
<protein>
    <submittedName>
        <fullName evidence="2">Uncharacterized protein</fullName>
    </submittedName>
</protein>
<keyword evidence="1" id="KW-0812">Transmembrane</keyword>
<keyword evidence="1" id="KW-1133">Transmembrane helix</keyword>
<evidence type="ECO:0000256" key="1">
    <source>
        <dbReference type="SAM" id="Phobius"/>
    </source>
</evidence>
<organism evidence="2 3">
    <name type="scientific">Reticulomyxa filosa</name>
    <dbReference type="NCBI Taxonomy" id="46433"/>
    <lineage>
        <taxon>Eukaryota</taxon>
        <taxon>Sar</taxon>
        <taxon>Rhizaria</taxon>
        <taxon>Retaria</taxon>
        <taxon>Foraminifera</taxon>
        <taxon>Monothalamids</taxon>
        <taxon>Reticulomyxidae</taxon>
        <taxon>Reticulomyxa</taxon>
    </lineage>
</organism>
<feature type="non-terminal residue" evidence="2">
    <location>
        <position position="1"/>
    </location>
</feature>
<name>X6LJT5_RETFI</name>
<dbReference type="AlphaFoldDB" id="X6LJT5"/>
<feature type="transmembrane region" description="Helical" evidence="1">
    <location>
        <begin position="118"/>
        <end position="140"/>
    </location>
</feature>